<comment type="subcellular location">
    <subcellularLocation>
        <location evidence="1">Membrane</location>
        <topology evidence="1">Multi-pass membrane protein</topology>
    </subcellularLocation>
</comment>
<evidence type="ECO:0000256" key="5">
    <source>
        <dbReference type="ARBA" id="ARBA00023136"/>
    </source>
</evidence>
<dbReference type="AlphaFoldDB" id="A0A9Q0M4C6"/>
<feature type="transmembrane region" description="Helical" evidence="6">
    <location>
        <begin position="133"/>
        <end position="156"/>
    </location>
</feature>
<comment type="similarity">
    <text evidence="2">Belongs to the LIMR family.</text>
</comment>
<dbReference type="OMA" id="YAMGEME"/>
<evidence type="ECO:0000313" key="7">
    <source>
        <dbReference type="EMBL" id="KAJ6218458.1"/>
    </source>
</evidence>
<evidence type="ECO:0000256" key="1">
    <source>
        <dbReference type="ARBA" id="ARBA00004141"/>
    </source>
</evidence>
<evidence type="ECO:0000256" key="6">
    <source>
        <dbReference type="SAM" id="Phobius"/>
    </source>
</evidence>
<evidence type="ECO:0000256" key="4">
    <source>
        <dbReference type="ARBA" id="ARBA00022989"/>
    </source>
</evidence>
<dbReference type="InterPro" id="IPR006876">
    <property type="entry name" value="LMBR1-like_membr_prot"/>
</dbReference>
<dbReference type="GO" id="GO:0016020">
    <property type="term" value="C:membrane"/>
    <property type="evidence" value="ECO:0007669"/>
    <property type="project" value="UniProtKB-SubCell"/>
</dbReference>
<comment type="caution">
    <text evidence="7">The sequence shown here is derived from an EMBL/GenBank/DDBJ whole genome shotgun (WGS) entry which is preliminary data.</text>
</comment>
<name>A0A9Q0M4C6_BLOTA</name>
<dbReference type="EMBL" id="JAPWDV010000003">
    <property type="protein sequence ID" value="KAJ6218458.1"/>
    <property type="molecule type" value="Genomic_DNA"/>
</dbReference>
<proteinExistence type="inferred from homology"/>
<keyword evidence="8" id="KW-1185">Reference proteome</keyword>
<gene>
    <name evidence="7" type="ORF">RDWZM_009615</name>
</gene>
<protein>
    <submittedName>
        <fullName evidence="7">Uncharacterized protein</fullName>
    </submittedName>
</protein>
<evidence type="ECO:0000313" key="8">
    <source>
        <dbReference type="Proteomes" id="UP001142055"/>
    </source>
</evidence>
<evidence type="ECO:0000256" key="3">
    <source>
        <dbReference type="ARBA" id="ARBA00022692"/>
    </source>
</evidence>
<dbReference type="Pfam" id="PF04791">
    <property type="entry name" value="LMBR1"/>
    <property type="match status" value="2"/>
</dbReference>
<dbReference type="PANTHER" id="PTHR21355:SF0">
    <property type="entry name" value="G-PROTEIN COUPLED RECEPTOR-ASSOCIATED PROTEIN LMBRD2"/>
    <property type="match status" value="1"/>
</dbReference>
<dbReference type="InterPro" id="IPR051584">
    <property type="entry name" value="GPCR-associated_LMBR1"/>
</dbReference>
<feature type="transmembrane region" description="Helical" evidence="6">
    <location>
        <begin position="103"/>
        <end position="121"/>
    </location>
</feature>
<keyword evidence="5 6" id="KW-0472">Membrane</keyword>
<dbReference type="PANTHER" id="PTHR21355">
    <property type="entry name" value="G-PROTEIN COUPLED RECEPTOR-ASSOCIATED PROTEIN LMBRD2"/>
    <property type="match status" value="1"/>
</dbReference>
<keyword evidence="3 6" id="KW-0812">Transmembrane</keyword>
<keyword evidence="4 6" id="KW-1133">Transmembrane helix</keyword>
<feature type="transmembrane region" description="Helical" evidence="6">
    <location>
        <begin position="392"/>
        <end position="411"/>
    </location>
</feature>
<dbReference type="Proteomes" id="UP001142055">
    <property type="component" value="Chromosome 3"/>
</dbReference>
<reference evidence="7" key="1">
    <citation type="submission" date="2022-12" db="EMBL/GenBank/DDBJ databases">
        <title>Genome assemblies of Blomia tropicalis.</title>
        <authorList>
            <person name="Cui Y."/>
        </authorList>
    </citation>
    <scope>NUCLEOTIDE SEQUENCE</scope>
    <source>
        <tissue evidence="7">Adult mites</tissue>
    </source>
</reference>
<sequence length="492" mass="57017">MDHYIDVTSTIYNQCIYAHNKTIPIQNVTDLINSTIISNQTNVVDCETSWSYIPSNVLLTLWQFIYWSSQVLTWLLLPIFQSYSMSGEFTPFRKIKSSFIENVKYYCFFGLLSIIFLIYYVSKEHFTFEGLKVFCISASNTFGLFLLTILMGYGLVEIPRNCFLNYSSDDEYKLKYLYFKIAKTSDEKCKAVDHLEDLLDEIRDLNAYANSTNNHRFIGYLGTILRQCPETFQNGRIAVTASQETEAKLTEKNIIKLNAKFKRAVQTHHRTKVQEALLVQEAIMILRPNTESNSGLNRFEIWLQDKIPPSKWLFSRKDIIYRIISLLIGYFLAAFSVMIIWLMCRLASPLCLNFLSLIHLDSHITTQSDFQETSFTKIMGHMDTISFISDHLFLYLPVLMSLFCVTTFFKLGSKIVHYFGIEQFSTSDEMDFIKDGENIVKRECQKLNRAQGPQVLPVSAQHSFKRQPSSEQLLNSPDEKAYVVNKNIFNDI</sequence>
<feature type="transmembrane region" description="Helical" evidence="6">
    <location>
        <begin position="319"/>
        <end position="343"/>
    </location>
</feature>
<accession>A0A9Q0M4C6</accession>
<evidence type="ECO:0000256" key="2">
    <source>
        <dbReference type="ARBA" id="ARBA00010487"/>
    </source>
</evidence>
<organism evidence="7 8">
    <name type="scientific">Blomia tropicalis</name>
    <name type="common">Mite</name>
    <dbReference type="NCBI Taxonomy" id="40697"/>
    <lineage>
        <taxon>Eukaryota</taxon>
        <taxon>Metazoa</taxon>
        <taxon>Ecdysozoa</taxon>
        <taxon>Arthropoda</taxon>
        <taxon>Chelicerata</taxon>
        <taxon>Arachnida</taxon>
        <taxon>Acari</taxon>
        <taxon>Acariformes</taxon>
        <taxon>Sarcoptiformes</taxon>
        <taxon>Astigmata</taxon>
        <taxon>Glycyphagoidea</taxon>
        <taxon>Echimyopodidae</taxon>
        <taxon>Blomia</taxon>
    </lineage>
</organism>